<dbReference type="Gene3D" id="1.10.3230.30">
    <property type="entry name" value="Phage gp6-like head-tail connector protein"/>
    <property type="match status" value="1"/>
</dbReference>
<evidence type="ECO:0000313" key="2">
    <source>
        <dbReference type="Proteomes" id="UP000319478"/>
    </source>
</evidence>
<keyword evidence="2" id="KW-1185">Reference proteome</keyword>
<comment type="caution">
    <text evidence="1">The sequence shown here is derived from an EMBL/GenBank/DDBJ whole genome shotgun (WGS) entry which is preliminary data.</text>
</comment>
<sequence length="215" mass="23591">MLTKAVAENIICPVSTADLVQFVACLDPNQAPQIAGIATAVTSAVENYLGDFIVQRSIRWTLSRGESEKTEAFFNSWLSARSFISYGFQYVAGQWIDFPTAAQSVQNVTLGVWGQADIPLTLGPDYAVDLSTDPCRMSISYNLAMQDLVQNFSHLQVDYTGGIAPSGQCPTDIELAIKLMTADMFNNRSSSNGLFSEAAKQLLCNYRRYNFGSPR</sequence>
<proteinExistence type="predicted"/>
<accession>A0ABQ0SJL6</accession>
<gene>
    <name evidence="1" type="ORF">GHA01_24710</name>
</gene>
<reference evidence="1 2" key="1">
    <citation type="submission" date="2019-06" db="EMBL/GenBank/DDBJ databases">
        <title>Whole genome shotgun sequence of Komagataeibacter hansenii NBRC 14820.</title>
        <authorList>
            <person name="Hosoyama A."/>
            <person name="Uohara A."/>
            <person name="Ohji S."/>
            <person name="Ichikawa N."/>
        </authorList>
    </citation>
    <scope>NUCLEOTIDE SEQUENCE [LARGE SCALE GENOMIC DNA]</scope>
    <source>
        <strain evidence="1 2">NBRC 14820</strain>
    </source>
</reference>
<dbReference type="RefSeq" id="WP_141312949.1">
    <property type="nucleotide sequence ID" value="NZ_BJNN01000127.1"/>
</dbReference>
<name>A0ABQ0SJL6_NOVHA</name>
<protein>
    <submittedName>
        <fullName evidence="1">Uncharacterized protein</fullName>
    </submittedName>
</protein>
<dbReference type="Proteomes" id="UP000319478">
    <property type="component" value="Unassembled WGS sequence"/>
</dbReference>
<organism evidence="1 2">
    <name type="scientific">Novacetimonas hansenii</name>
    <name type="common">Komagataeibacter hansenii</name>
    <dbReference type="NCBI Taxonomy" id="436"/>
    <lineage>
        <taxon>Bacteria</taxon>
        <taxon>Pseudomonadati</taxon>
        <taxon>Pseudomonadota</taxon>
        <taxon>Alphaproteobacteria</taxon>
        <taxon>Acetobacterales</taxon>
        <taxon>Acetobacteraceae</taxon>
        <taxon>Novacetimonas</taxon>
    </lineage>
</organism>
<evidence type="ECO:0000313" key="1">
    <source>
        <dbReference type="EMBL" id="GEC64622.1"/>
    </source>
</evidence>
<dbReference type="EMBL" id="BJNN01000127">
    <property type="protein sequence ID" value="GEC64622.1"/>
    <property type="molecule type" value="Genomic_DNA"/>
</dbReference>